<evidence type="ECO:0000313" key="4">
    <source>
        <dbReference type="Proteomes" id="UP001642409"/>
    </source>
</evidence>
<name>A0AA86Q5R7_9EUKA</name>
<keyword evidence="4" id="KW-1185">Reference proteome</keyword>
<dbReference type="Proteomes" id="UP001642409">
    <property type="component" value="Unassembled WGS sequence"/>
</dbReference>
<evidence type="ECO:0000313" key="2">
    <source>
        <dbReference type="EMBL" id="CAI9951066.1"/>
    </source>
</evidence>
<reference evidence="2" key="1">
    <citation type="submission" date="2023-06" db="EMBL/GenBank/DDBJ databases">
        <authorList>
            <person name="Kurt Z."/>
        </authorList>
    </citation>
    <scope>NUCLEOTIDE SEQUENCE</scope>
</reference>
<gene>
    <name evidence="3" type="ORF">HINF_LOCUS33179</name>
    <name evidence="2" type="ORF">HINF_LOCUS38711</name>
</gene>
<dbReference type="EMBL" id="CATOUU010000822">
    <property type="protein sequence ID" value="CAI9951066.1"/>
    <property type="molecule type" value="Genomic_DNA"/>
</dbReference>
<evidence type="ECO:0000313" key="3">
    <source>
        <dbReference type="EMBL" id="CAL6030302.1"/>
    </source>
</evidence>
<proteinExistence type="predicted"/>
<dbReference type="EMBL" id="CAXDID020000115">
    <property type="protein sequence ID" value="CAL6030302.1"/>
    <property type="molecule type" value="Genomic_DNA"/>
</dbReference>
<reference evidence="3 4" key="2">
    <citation type="submission" date="2024-07" db="EMBL/GenBank/DDBJ databases">
        <authorList>
            <person name="Akdeniz Z."/>
        </authorList>
    </citation>
    <scope>NUCLEOTIDE SEQUENCE [LARGE SCALE GENOMIC DNA]</scope>
</reference>
<sequence length="235" mass="27362">MTYYNQTDCLNTCSNGYCNYTYSYSYKRYMYNCVQNPSGVYNTLSNCNNSCSSGYCNQTYNSYHSRYEYNCTPNDAGVYNSYYSCNNNCYDGYCDTTYSYSLSRFEYTCTKLTQNSNIWYFLLLLIPIFAILFISTINYCQKKRRAAKSILKQASKIPSKLVIQSTILPNSQLGLYIPLTLEQHDKQNQKMSQVQIYQPQPIYIPQPILIVHNAPQFQIILIPDIYLAQMPIMPQ</sequence>
<accession>A0AA86Q5R7</accession>
<organism evidence="2">
    <name type="scientific">Hexamita inflata</name>
    <dbReference type="NCBI Taxonomy" id="28002"/>
    <lineage>
        <taxon>Eukaryota</taxon>
        <taxon>Metamonada</taxon>
        <taxon>Diplomonadida</taxon>
        <taxon>Hexamitidae</taxon>
        <taxon>Hexamitinae</taxon>
        <taxon>Hexamita</taxon>
    </lineage>
</organism>
<keyword evidence="1" id="KW-1133">Transmembrane helix</keyword>
<keyword evidence="1" id="KW-0472">Membrane</keyword>
<dbReference type="AlphaFoldDB" id="A0AA86Q5R7"/>
<keyword evidence="1" id="KW-0812">Transmembrane</keyword>
<feature type="transmembrane region" description="Helical" evidence="1">
    <location>
        <begin position="118"/>
        <end position="140"/>
    </location>
</feature>
<comment type="caution">
    <text evidence="2">The sequence shown here is derived from an EMBL/GenBank/DDBJ whole genome shotgun (WGS) entry which is preliminary data.</text>
</comment>
<protein>
    <submittedName>
        <fullName evidence="3">Hypothetical_protein</fullName>
    </submittedName>
</protein>
<evidence type="ECO:0000256" key="1">
    <source>
        <dbReference type="SAM" id="Phobius"/>
    </source>
</evidence>